<protein>
    <submittedName>
        <fullName evidence="1">Uncharacterized protein</fullName>
    </submittedName>
</protein>
<dbReference type="Proteomes" id="UP000295357">
    <property type="component" value="Unassembled WGS sequence"/>
</dbReference>
<dbReference type="EMBL" id="SNXE01000009">
    <property type="protein sequence ID" value="TDP06510.1"/>
    <property type="molecule type" value="Genomic_DNA"/>
</dbReference>
<keyword evidence="2" id="KW-1185">Reference proteome</keyword>
<sequence length="32" mass="3308">MHIAPGIAHASDFPGDYIAKALAEAVRGKSVN</sequence>
<reference evidence="1 2" key="1">
    <citation type="submission" date="2019-03" db="EMBL/GenBank/DDBJ databases">
        <title>Genomic Encyclopedia of Type Strains, Phase IV (KMG-IV): sequencing the most valuable type-strain genomes for metagenomic binning, comparative biology and taxonomic classification.</title>
        <authorList>
            <person name="Goeker M."/>
        </authorList>
    </citation>
    <scope>NUCLEOTIDE SEQUENCE [LARGE SCALE GENOMIC DNA]</scope>
    <source>
        <strain evidence="1 2">DSM 25082</strain>
    </source>
</reference>
<organism evidence="1 2">
    <name type="scientific">Roseateles asaccharophilus</name>
    <dbReference type="NCBI Taxonomy" id="582607"/>
    <lineage>
        <taxon>Bacteria</taxon>
        <taxon>Pseudomonadati</taxon>
        <taxon>Pseudomonadota</taxon>
        <taxon>Betaproteobacteria</taxon>
        <taxon>Burkholderiales</taxon>
        <taxon>Sphaerotilaceae</taxon>
        <taxon>Roseateles</taxon>
    </lineage>
</organism>
<evidence type="ECO:0000313" key="1">
    <source>
        <dbReference type="EMBL" id="TDP06510.1"/>
    </source>
</evidence>
<accession>A0A4R6MVN8</accession>
<proteinExistence type="predicted"/>
<comment type="caution">
    <text evidence="1">The sequence shown here is derived from an EMBL/GenBank/DDBJ whole genome shotgun (WGS) entry which is preliminary data.</text>
</comment>
<evidence type="ECO:0000313" key="2">
    <source>
        <dbReference type="Proteomes" id="UP000295357"/>
    </source>
</evidence>
<dbReference type="AlphaFoldDB" id="A0A4R6MVN8"/>
<feature type="non-terminal residue" evidence="1">
    <location>
        <position position="32"/>
    </location>
</feature>
<gene>
    <name evidence="1" type="ORF">DFR39_109191</name>
</gene>
<name>A0A4R6MVN8_9BURK</name>